<dbReference type="PANTHER" id="PTHR35561">
    <property type="entry name" value="RNA 2',3'-CYCLIC PHOSPHODIESTERASE"/>
    <property type="match status" value="1"/>
</dbReference>
<dbReference type="GO" id="GO:0004113">
    <property type="term" value="F:2',3'-cyclic-nucleotide 3'-phosphodiesterase activity"/>
    <property type="evidence" value="ECO:0007669"/>
    <property type="project" value="InterPro"/>
</dbReference>
<sequence>MRTFLGISIPDAVKEQLTSICYGLPDIKWVREENFHITLVFLGEQNSDDIDRISEFCSGISLPDFELELKSVGFFGKQKSPSILFANVEQNPTLFQLQKTLDSGLRKLGFSPERQDYHPHVTIGRFKTTHGGKISLYLEEFSNFSSSRFSISEFHIYSSKSSSDGPIYTIEESFSLFPSYKNYGKIP</sequence>
<evidence type="ECO:0000256" key="1">
    <source>
        <dbReference type="ARBA" id="ARBA00022801"/>
    </source>
</evidence>
<dbReference type="EC" id="3.1.4.58" evidence="2"/>
<dbReference type="InterPro" id="IPR009097">
    <property type="entry name" value="Cyclic_Pdiesterase"/>
</dbReference>
<evidence type="ECO:0000313" key="3">
    <source>
        <dbReference type="EMBL" id="AOP35815.1"/>
    </source>
</evidence>
<dbReference type="OrthoDB" id="9789350at2"/>
<protein>
    <recommendedName>
        <fullName evidence="2">RNA 2',3'-cyclic phosphodiesterase</fullName>
        <shortName evidence="2">RNA 2',3'-CPDase</shortName>
        <ecNumber evidence="2">3.1.4.58</ecNumber>
    </recommendedName>
</protein>
<feature type="active site" description="Proton acceptor" evidence="2">
    <location>
        <position position="120"/>
    </location>
</feature>
<accession>A0A1D7V1W3</accession>
<proteinExistence type="inferred from homology"/>
<dbReference type="NCBIfam" id="TIGR02258">
    <property type="entry name" value="2_5_ligase"/>
    <property type="match status" value="1"/>
</dbReference>
<gene>
    <name evidence="3" type="ORF">A0128_00500</name>
</gene>
<reference evidence="3 4" key="1">
    <citation type="submission" date="2016-04" db="EMBL/GenBank/DDBJ databases">
        <title>Complete genome seqeunce of Leptospira alstonii serovar Room22.</title>
        <authorList>
            <person name="Nally J.E."/>
            <person name="Bayles D.O."/>
            <person name="Hurley D."/>
            <person name="Fanning S."/>
            <person name="McMahon B.J."/>
            <person name="Arent Z."/>
        </authorList>
    </citation>
    <scope>NUCLEOTIDE SEQUENCE [LARGE SCALE GENOMIC DNA]</scope>
    <source>
        <strain evidence="3 4">GWTS #1</strain>
    </source>
</reference>
<dbReference type="Proteomes" id="UP000094197">
    <property type="component" value="Chromosome 1"/>
</dbReference>
<evidence type="ECO:0000256" key="2">
    <source>
        <dbReference type="HAMAP-Rule" id="MF_01940"/>
    </source>
</evidence>
<dbReference type="AlphaFoldDB" id="A0A1D7V1W3"/>
<feature type="short sequence motif" description="HXTX 2" evidence="2">
    <location>
        <begin position="120"/>
        <end position="123"/>
    </location>
</feature>
<keyword evidence="1 2" id="KW-0378">Hydrolase</keyword>
<evidence type="ECO:0000313" key="4">
    <source>
        <dbReference type="Proteomes" id="UP000094197"/>
    </source>
</evidence>
<dbReference type="Gene3D" id="3.90.1140.10">
    <property type="entry name" value="Cyclic phosphodiesterase"/>
    <property type="match status" value="1"/>
</dbReference>
<comment type="similarity">
    <text evidence="2">Belongs to the 2H phosphoesterase superfamily. ThpR family.</text>
</comment>
<dbReference type="RefSeq" id="WP_069609014.1">
    <property type="nucleotide sequence ID" value="NZ_CP015217.1"/>
</dbReference>
<dbReference type="SUPFAM" id="SSF55144">
    <property type="entry name" value="LigT-like"/>
    <property type="match status" value="1"/>
</dbReference>
<dbReference type="PANTHER" id="PTHR35561:SF1">
    <property type="entry name" value="RNA 2',3'-CYCLIC PHOSPHODIESTERASE"/>
    <property type="match status" value="1"/>
</dbReference>
<dbReference type="GO" id="GO:0016874">
    <property type="term" value="F:ligase activity"/>
    <property type="evidence" value="ECO:0007669"/>
    <property type="project" value="UniProtKB-KW"/>
</dbReference>
<dbReference type="GO" id="GO:0008664">
    <property type="term" value="F:RNA 2',3'-cyclic 3'-phosphodiesterase activity"/>
    <property type="evidence" value="ECO:0007669"/>
    <property type="project" value="UniProtKB-EC"/>
</dbReference>
<feature type="active site" description="Proton donor" evidence="2">
    <location>
        <position position="36"/>
    </location>
</feature>
<dbReference type="EMBL" id="CP015217">
    <property type="protein sequence ID" value="AOP35815.1"/>
    <property type="molecule type" value="Genomic_DNA"/>
</dbReference>
<comment type="catalytic activity">
    <reaction evidence="2">
        <text>a 3'-end 2',3'-cyclophospho-ribonucleotide-RNA + H2O = a 3'-end 2'-phospho-ribonucleotide-RNA + H(+)</text>
        <dbReference type="Rhea" id="RHEA:11828"/>
        <dbReference type="Rhea" id="RHEA-COMP:10464"/>
        <dbReference type="Rhea" id="RHEA-COMP:17353"/>
        <dbReference type="ChEBI" id="CHEBI:15377"/>
        <dbReference type="ChEBI" id="CHEBI:15378"/>
        <dbReference type="ChEBI" id="CHEBI:83064"/>
        <dbReference type="ChEBI" id="CHEBI:173113"/>
        <dbReference type="EC" id="3.1.4.58"/>
    </reaction>
</comment>
<dbReference type="HAMAP" id="MF_01940">
    <property type="entry name" value="RNA_CPDase"/>
    <property type="match status" value="1"/>
</dbReference>
<dbReference type="InterPro" id="IPR004175">
    <property type="entry name" value="RNA_CPDase"/>
</dbReference>
<keyword evidence="3" id="KW-0436">Ligase</keyword>
<comment type="function">
    <text evidence="2">Hydrolyzes RNA 2',3'-cyclic phosphodiester to an RNA 2'-phosphomonoester.</text>
</comment>
<keyword evidence="4" id="KW-1185">Reference proteome</keyword>
<dbReference type="KEGG" id="laj:A0128_00500"/>
<dbReference type="Pfam" id="PF13563">
    <property type="entry name" value="2_5_RNA_ligase2"/>
    <property type="match status" value="1"/>
</dbReference>
<feature type="short sequence motif" description="HXTX 1" evidence="2">
    <location>
        <begin position="36"/>
        <end position="39"/>
    </location>
</feature>
<name>A0A1D7V1W3_9LEPT</name>
<organism evidence="3 4">
    <name type="scientific">Leptospira tipperaryensis</name>
    <dbReference type="NCBI Taxonomy" id="2564040"/>
    <lineage>
        <taxon>Bacteria</taxon>
        <taxon>Pseudomonadati</taxon>
        <taxon>Spirochaetota</taxon>
        <taxon>Spirochaetia</taxon>
        <taxon>Leptospirales</taxon>
        <taxon>Leptospiraceae</taxon>
        <taxon>Leptospira</taxon>
    </lineage>
</organism>